<feature type="region of interest" description="Disordered" evidence="7">
    <location>
        <begin position="301"/>
        <end position="337"/>
    </location>
</feature>
<evidence type="ECO:0000256" key="2">
    <source>
        <dbReference type="ARBA" id="ARBA00022729"/>
    </source>
</evidence>
<name>A0A3D8VDS8_9GAMM</name>
<evidence type="ECO:0000256" key="3">
    <source>
        <dbReference type="ARBA" id="ARBA00022801"/>
    </source>
</evidence>
<evidence type="ECO:0000313" key="9">
    <source>
        <dbReference type="EMBL" id="RDY67455.1"/>
    </source>
</evidence>
<evidence type="ECO:0000256" key="6">
    <source>
        <dbReference type="RuleBase" id="RU361187"/>
    </source>
</evidence>
<dbReference type="Gene3D" id="2.115.10.20">
    <property type="entry name" value="Glycosyl hydrolase domain, family 43"/>
    <property type="match status" value="1"/>
</dbReference>
<dbReference type="PANTHER" id="PTHR43817:SF1">
    <property type="entry name" value="HYDROLASE, FAMILY 43, PUTATIVE (AFU_ORTHOLOGUE AFUA_3G01660)-RELATED"/>
    <property type="match status" value="1"/>
</dbReference>
<dbReference type="InterPro" id="IPR006710">
    <property type="entry name" value="Glyco_hydro_43"/>
</dbReference>
<evidence type="ECO:0000313" key="10">
    <source>
        <dbReference type="Proteomes" id="UP000256829"/>
    </source>
</evidence>
<dbReference type="Pfam" id="PF04616">
    <property type="entry name" value="Glyco_hydro_43"/>
    <property type="match status" value="1"/>
</dbReference>
<gene>
    <name evidence="9" type="ORF">DX912_09280</name>
</gene>
<keyword evidence="3 6" id="KW-0378">Hydrolase</keyword>
<dbReference type="RefSeq" id="WP_115842222.1">
    <property type="nucleotide sequence ID" value="NZ_CP183976.1"/>
</dbReference>
<dbReference type="InterPro" id="IPR023296">
    <property type="entry name" value="Glyco_hydro_beta-prop_sf"/>
</dbReference>
<dbReference type="AlphaFoldDB" id="A0A3D8VDS8"/>
<dbReference type="EMBL" id="QTJR01000005">
    <property type="protein sequence ID" value="RDY67455.1"/>
    <property type="molecule type" value="Genomic_DNA"/>
</dbReference>
<sequence length="337" mass="36548">MSVRTTLLSATLMLSLAGLANAAESGTFRNPLLPSGPDPWIVRDGDTYYYMATRGDRLAMRKTGDLTRLADAPEITVWRPPASGPNAQSIWAPELHRIDGKWYLYYTAAASGHDDDAHRGIFVLENAGADPTKGEWIDRGQVKTAHTGIDGTTFVHAGKRYFVYSPYVGPDSVLSISAMENPWTLAGKETIIARPDQSWERQGGRQILEGPEYLEGPNGDLFLTYSGSACWSDDYAIGLLHAAPGSDPLDAASWTKSPRPVLAKDAGQGVYAPGHNGFFEAADGTTWIVYHANSGPDMKCTAKRSPRMQPVQWDAAGRPVFGRPAGEKTELKAPARP</sequence>
<comment type="similarity">
    <text evidence="1 6">Belongs to the glycosyl hydrolase 43 family.</text>
</comment>
<evidence type="ECO:0000256" key="5">
    <source>
        <dbReference type="PIRSR" id="PIRSR606710-2"/>
    </source>
</evidence>
<evidence type="ECO:0000256" key="4">
    <source>
        <dbReference type="ARBA" id="ARBA00023295"/>
    </source>
</evidence>
<keyword evidence="10" id="KW-1185">Reference proteome</keyword>
<dbReference type="CDD" id="cd18820">
    <property type="entry name" value="GH43_LbAraf43-like"/>
    <property type="match status" value="1"/>
</dbReference>
<dbReference type="PANTHER" id="PTHR43817">
    <property type="entry name" value="GLYCOSYL HYDROLASE"/>
    <property type="match status" value="1"/>
</dbReference>
<keyword evidence="2 8" id="KW-0732">Signal</keyword>
<comment type="caution">
    <text evidence="9">The sequence shown here is derived from an EMBL/GenBank/DDBJ whole genome shotgun (WGS) entry which is preliminary data.</text>
</comment>
<evidence type="ECO:0000256" key="7">
    <source>
        <dbReference type="SAM" id="MobiDB-lite"/>
    </source>
</evidence>
<reference evidence="9 10" key="1">
    <citation type="submission" date="2018-08" db="EMBL/GenBank/DDBJ databases">
        <title>Lysobacter soli KCTC 22011, whole genome shotgun sequence.</title>
        <authorList>
            <person name="Zhang X."/>
            <person name="Feng G."/>
            <person name="Zhu H."/>
        </authorList>
    </citation>
    <scope>NUCLEOTIDE SEQUENCE [LARGE SCALE GENOMIC DNA]</scope>
    <source>
        <strain evidence="9 10">KCTC 22011</strain>
    </source>
</reference>
<feature type="site" description="Important for catalytic activity, responsible for pKa modulation of the active site Glu and correct orientation of both the proton donor and substrate" evidence="5">
    <location>
        <position position="150"/>
    </location>
</feature>
<proteinExistence type="inferred from homology"/>
<evidence type="ECO:0000256" key="8">
    <source>
        <dbReference type="SAM" id="SignalP"/>
    </source>
</evidence>
<organism evidence="9 10">
    <name type="scientific">Lysobacter soli</name>
    <dbReference type="NCBI Taxonomy" id="453783"/>
    <lineage>
        <taxon>Bacteria</taxon>
        <taxon>Pseudomonadati</taxon>
        <taxon>Pseudomonadota</taxon>
        <taxon>Gammaproteobacteria</taxon>
        <taxon>Lysobacterales</taxon>
        <taxon>Lysobacteraceae</taxon>
        <taxon>Lysobacter</taxon>
    </lineage>
</organism>
<protein>
    <submittedName>
        <fullName evidence="9">Alpha-N-arabinofuranosidase</fullName>
    </submittedName>
</protein>
<accession>A0A3D8VDS8</accession>
<feature type="signal peptide" evidence="8">
    <location>
        <begin position="1"/>
        <end position="22"/>
    </location>
</feature>
<dbReference type="GO" id="GO:0005975">
    <property type="term" value="P:carbohydrate metabolic process"/>
    <property type="evidence" value="ECO:0007669"/>
    <property type="project" value="InterPro"/>
</dbReference>
<dbReference type="SUPFAM" id="SSF75005">
    <property type="entry name" value="Arabinanase/levansucrase/invertase"/>
    <property type="match status" value="1"/>
</dbReference>
<dbReference type="GO" id="GO:0004553">
    <property type="term" value="F:hydrolase activity, hydrolyzing O-glycosyl compounds"/>
    <property type="evidence" value="ECO:0007669"/>
    <property type="project" value="InterPro"/>
</dbReference>
<keyword evidence="4 6" id="KW-0326">Glycosidase</keyword>
<feature type="compositionally biased region" description="Basic and acidic residues" evidence="7">
    <location>
        <begin position="325"/>
        <end position="337"/>
    </location>
</feature>
<dbReference type="Proteomes" id="UP000256829">
    <property type="component" value="Unassembled WGS sequence"/>
</dbReference>
<evidence type="ECO:0000256" key="1">
    <source>
        <dbReference type="ARBA" id="ARBA00009865"/>
    </source>
</evidence>
<feature type="chain" id="PRO_5017732016" evidence="8">
    <location>
        <begin position="23"/>
        <end position="337"/>
    </location>
</feature>